<evidence type="ECO:0000256" key="2">
    <source>
        <dbReference type="SAM" id="MobiDB-lite"/>
    </source>
</evidence>
<keyword evidence="4" id="KW-1185">Reference proteome</keyword>
<dbReference type="InterPro" id="IPR035439">
    <property type="entry name" value="UPF0145_dom_sf"/>
</dbReference>
<protein>
    <submittedName>
        <fullName evidence="3">YbjQ family protein</fullName>
    </submittedName>
</protein>
<dbReference type="SUPFAM" id="SSF117782">
    <property type="entry name" value="YbjQ-like"/>
    <property type="match status" value="1"/>
</dbReference>
<dbReference type="PANTHER" id="PTHR34068">
    <property type="entry name" value="UPF0145 PROTEIN YBJQ"/>
    <property type="match status" value="1"/>
</dbReference>
<gene>
    <name evidence="3" type="ORF">MQH31_07700</name>
</gene>
<dbReference type="AlphaFoldDB" id="A0AA41QVA0"/>
<feature type="region of interest" description="Disordered" evidence="2">
    <location>
        <begin position="284"/>
        <end position="312"/>
    </location>
</feature>
<dbReference type="RefSeq" id="WP_243011514.1">
    <property type="nucleotide sequence ID" value="NZ_JALGAR010000001.1"/>
</dbReference>
<comment type="similarity">
    <text evidence="1">Belongs to the UPF0145 family.</text>
</comment>
<dbReference type="Pfam" id="PF01906">
    <property type="entry name" value="YbjQ_1"/>
    <property type="match status" value="1"/>
</dbReference>
<dbReference type="Proteomes" id="UP001165341">
    <property type="component" value="Unassembled WGS sequence"/>
</dbReference>
<dbReference type="EMBL" id="JALGAR010000001">
    <property type="protein sequence ID" value="MCI4657693.1"/>
    <property type="molecule type" value="Genomic_DNA"/>
</dbReference>
<feature type="compositionally biased region" description="Basic residues" evidence="2">
    <location>
        <begin position="303"/>
        <end position="312"/>
    </location>
</feature>
<comment type="caution">
    <text evidence="3">The sequence shown here is derived from an EMBL/GenBank/DDBJ whole genome shotgun (WGS) entry which is preliminary data.</text>
</comment>
<dbReference type="InterPro" id="IPR002765">
    <property type="entry name" value="UPF0145_YbjQ-like"/>
</dbReference>
<organism evidence="3 4">
    <name type="scientific">Cryobacterium zhongshanensis</name>
    <dbReference type="NCBI Taxonomy" id="2928153"/>
    <lineage>
        <taxon>Bacteria</taxon>
        <taxon>Bacillati</taxon>
        <taxon>Actinomycetota</taxon>
        <taxon>Actinomycetes</taxon>
        <taxon>Micrococcales</taxon>
        <taxon>Microbacteriaceae</taxon>
        <taxon>Cryobacterium</taxon>
    </lineage>
</organism>
<proteinExistence type="inferred from homology"/>
<dbReference type="Gene3D" id="3.30.110.70">
    <property type="entry name" value="Hypothetical protein apc22750. Chain B"/>
    <property type="match status" value="2"/>
</dbReference>
<evidence type="ECO:0000313" key="3">
    <source>
        <dbReference type="EMBL" id="MCI4657693.1"/>
    </source>
</evidence>
<name>A0AA41QVA0_9MICO</name>
<evidence type="ECO:0000313" key="4">
    <source>
        <dbReference type="Proteomes" id="UP001165341"/>
    </source>
</evidence>
<accession>A0AA41QVA0</accession>
<evidence type="ECO:0000256" key="1">
    <source>
        <dbReference type="ARBA" id="ARBA00010751"/>
    </source>
</evidence>
<sequence length="312" mass="33180">MNEWTGGLPPAAHARIAAQRASRTSGSLLSVAAAASLQSVGLTAVGEVFGCAVMNLGWTGSGCAWWTSGAQMGKSSIGRVSPVTTSGGGSTWGSFAPYVGAYERGWYGALKRMRVEAQALGAHGVVDIRIHRTRVEGTAWEFSALGTAVRSTDSSHFPFPEAGADPWYTNLSGEDCAAALLAGYLPHSVVLGMSVSTKHEDWQLQQQRTSWINGEVTGMTRLVQAARREARERLARRVTHTGAADLVVTGTTLSEFDTRCGGSDARDLHAEFVVVGTTLVALPRANRPPAAPPPLTVMPLRDSHHRPRTPEH</sequence>
<reference evidence="3" key="1">
    <citation type="submission" date="2022-03" db="EMBL/GenBank/DDBJ databases">
        <title>Cryobacterium sp. nov. strain ZS14-85, isolated from Antarctic soil.</title>
        <authorList>
            <person name="Li J."/>
            <person name="Niu G."/>
        </authorList>
    </citation>
    <scope>NUCLEOTIDE SEQUENCE</scope>
    <source>
        <strain evidence="3">ZS14-85</strain>
    </source>
</reference>